<dbReference type="PANTHER" id="PTHR42252:SF1">
    <property type="entry name" value="DUF434 DOMAIN-CONTAINING PROTEIN"/>
    <property type="match status" value="1"/>
</dbReference>
<comment type="caution">
    <text evidence="3">The sequence shown here is derived from an EMBL/GenBank/DDBJ whole genome shotgun (WGS) entry which is preliminary data.</text>
</comment>
<evidence type="ECO:0000259" key="1">
    <source>
        <dbReference type="Pfam" id="PF04256"/>
    </source>
</evidence>
<keyword evidence="4" id="KW-1185">Reference proteome</keyword>
<feature type="domain" description="DUF434" evidence="1">
    <location>
        <begin position="6"/>
        <end position="59"/>
    </location>
</feature>
<evidence type="ECO:0000313" key="3">
    <source>
        <dbReference type="EMBL" id="KXA89655.1"/>
    </source>
</evidence>
<dbReference type="Proteomes" id="UP000070163">
    <property type="component" value="Unassembled WGS sequence"/>
</dbReference>
<accession>A0A133U646</accession>
<sequence>MLSPKIKRSIQDLRYLLDRGYPRDSAVEFVSDHYQLELDDRHLLARCVFSRDEVQDHRKRLIDSSDVRDFEIGIDGYNVLITIESILKGERIVRCDDGFVRDLQAIFGKYKMSEFTDKAVIKIIKALKEMEPGRVVWLFDKQVSKSGELAGYTRRELDRMGLEGDAKTTVGTDAKVWKFEVSATSDRVVIERSERVLDIPFEFLEGKEENLIDLTEIQ</sequence>
<gene>
    <name evidence="3" type="ORF">AKJ57_05055</name>
</gene>
<name>A0A133U646_9EURY</name>
<dbReference type="EMBL" id="LHXJ01000069">
    <property type="protein sequence ID" value="KXA89655.1"/>
    <property type="molecule type" value="Genomic_DNA"/>
</dbReference>
<evidence type="ECO:0000313" key="4">
    <source>
        <dbReference type="Proteomes" id="UP000070163"/>
    </source>
</evidence>
<organism evidence="3 4">
    <name type="scientific">candidate division MSBL1 archaeon SCGC-AAA259A05</name>
    <dbReference type="NCBI Taxonomy" id="1698259"/>
    <lineage>
        <taxon>Archaea</taxon>
        <taxon>Methanobacteriati</taxon>
        <taxon>Methanobacteriota</taxon>
        <taxon>candidate division MSBL1</taxon>
    </lineage>
</organism>
<dbReference type="AlphaFoldDB" id="A0A133U646"/>
<evidence type="ECO:0000259" key="2">
    <source>
        <dbReference type="Pfam" id="PF18481"/>
    </source>
</evidence>
<evidence type="ECO:0008006" key="5">
    <source>
        <dbReference type="Google" id="ProtNLM"/>
    </source>
</evidence>
<dbReference type="InterPro" id="IPR007368">
    <property type="entry name" value="DUF434"/>
</dbReference>
<proteinExistence type="predicted"/>
<dbReference type="Pfam" id="PF04256">
    <property type="entry name" value="DUF434"/>
    <property type="match status" value="1"/>
</dbReference>
<protein>
    <recommendedName>
        <fullName evidence="5">DUF434 domain-containing protein</fullName>
    </recommendedName>
</protein>
<dbReference type="Pfam" id="PF18481">
    <property type="entry name" value="DUF5616"/>
    <property type="match status" value="1"/>
</dbReference>
<dbReference type="PANTHER" id="PTHR42252">
    <property type="entry name" value="DUF5616 DOMAIN-CONTAINING PROTEIN"/>
    <property type="match status" value="1"/>
</dbReference>
<dbReference type="InterPro" id="IPR041652">
    <property type="entry name" value="DUF5616"/>
</dbReference>
<reference evidence="3 4" key="1">
    <citation type="journal article" date="2016" name="Sci. Rep.">
        <title>Metabolic traits of an uncultured archaeal lineage -MSBL1- from brine pools of the Red Sea.</title>
        <authorList>
            <person name="Mwirichia R."/>
            <person name="Alam I."/>
            <person name="Rashid M."/>
            <person name="Vinu M."/>
            <person name="Ba-Alawi W."/>
            <person name="Anthony Kamau A."/>
            <person name="Kamanda Ngugi D."/>
            <person name="Goker M."/>
            <person name="Klenk H.P."/>
            <person name="Bajic V."/>
            <person name="Stingl U."/>
        </authorList>
    </citation>
    <scope>NUCLEOTIDE SEQUENCE [LARGE SCALE GENOMIC DNA]</scope>
    <source>
        <strain evidence="3">SCGC-AAA259A05</strain>
    </source>
</reference>
<feature type="domain" description="DUF5616" evidence="2">
    <location>
        <begin position="66"/>
        <end position="200"/>
    </location>
</feature>